<proteinExistence type="predicted"/>
<organism evidence="1 2">
    <name type="scientific">Streptomyces argenteolus</name>
    <dbReference type="NCBI Taxonomy" id="67274"/>
    <lineage>
        <taxon>Bacteria</taxon>
        <taxon>Bacillati</taxon>
        <taxon>Actinomycetota</taxon>
        <taxon>Actinomycetes</taxon>
        <taxon>Kitasatosporales</taxon>
        <taxon>Streptomycetaceae</taxon>
        <taxon>Streptomyces</taxon>
    </lineage>
</organism>
<dbReference type="RefSeq" id="WP_387899255.1">
    <property type="nucleotide sequence ID" value="NZ_JBIBEG010000001.1"/>
</dbReference>
<sequence>MSFDADSTAATTYAALRDGRKLKLWTYVGDPDEGTPLCILTTPVG</sequence>
<comment type="caution">
    <text evidence="1">The sequence shown here is derived from an EMBL/GenBank/DDBJ whole genome shotgun (WGS) entry which is preliminary data.</text>
</comment>
<protein>
    <submittedName>
        <fullName evidence="1">Uncharacterized protein</fullName>
    </submittedName>
</protein>
<dbReference type="EMBL" id="JBIBEG010000001">
    <property type="protein sequence ID" value="MFF5895489.1"/>
    <property type="molecule type" value="Genomic_DNA"/>
</dbReference>
<reference evidence="1 2" key="1">
    <citation type="submission" date="2024-10" db="EMBL/GenBank/DDBJ databases">
        <title>The Natural Products Discovery Center: Release of the First 8490 Sequenced Strains for Exploring Actinobacteria Biosynthetic Diversity.</title>
        <authorList>
            <person name="Kalkreuter E."/>
            <person name="Kautsar S.A."/>
            <person name="Yang D."/>
            <person name="Bader C.D."/>
            <person name="Teijaro C.N."/>
            <person name="Fluegel L."/>
            <person name="Davis C.M."/>
            <person name="Simpson J.R."/>
            <person name="Lauterbach L."/>
            <person name="Steele A.D."/>
            <person name="Gui C."/>
            <person name="Meng S."/>
            <person name="Li G."/>
            <person name="Viehrig K."/>
            <person name="Ye F."/>
            <person name="Su P."/>
            <person name="Kiefer A.F."/>
            <person name="Nichols A."/>
            <person name="Cepeda A.J."/>
            <person name="Yan W."/>
            <person name="Fan B."/>
            <person name="Jiang Y."/>
            <person name="Adhikari A."/>
            <person name="Zheng C.-J."/>
            <person name="Schuster L."/>
            <person name="Cowan T.M."/>
            <person name="Smanski M.J."/>
            <person name="Chevrette M.G."/>
            <person name="De Carvalho L.P.S."/>
            <person name="Shen B."/>
        </authorList>
    </citation>
    <scope>NUCLEOTIDE SEQUENCE [LARGE SCALE GENOMIC DNA]</scope>
    <source>
        <strain evidence="1 2">NPDC012540</strain>
    </source>
</reference>
<keyword evidence="2" id="KW-1185">Reference proteome</keyword>
<gene>
    <name evidence="1" type="ORF">ACFY8O_06105</name>
</gene>
<evidence type="ECO:0000313" key="1">
    <source>
        <dbReference type="EMBL" id="MFF5895489.1"/>
    </source>
</evidence>
<evidence type="ECO:0000313" key="2">
    <source>
        <dbReference type="Proteomes" id="UP001602322"/>
    </source>
</evidence>
<accession>A0ABW6X0V1</accession>
<dbReference type="Proteomes" id="UP001602322">
    <property type="component" value="Unassembled WGS sequence"/>
</dbReference>
<name>A0ABW6X0V1_9ACTN</name>